<evidence type="ECO:0000256" key="6">
    <source>
        <dbReference type="ARBA" id="ARBA00022725"/>
    </source>
</evidence>
<dbReference type="GeneID" id="113404110"/>
<dbReference type="GO" id="GO:0007608">
    <property type="term" value="P:sensory perception of smell"/>
    <property type="evidence" value="ECO:0007669"/>
    <property type="project" value="UniProtKB-KW"/>
</dbReference>
<dbReference type="PRINTS" id="PR01609">
    <property type="entry name" value="CD36FAMILY"/>
</dbReference>
<evidence type="ECO:0000256" key="2">
    <source>
        <dbReference type="ARBA" id="ARBA00010532"/>
    </source>
</evidence>
<keyword evidence="14" id="KW-1185">Reference proteome</keyword>
<sequence length="516" mass="57598">MCNLIGGVITTVVGLVLVGVSCYLGFGLVPNIVDDIIRSEVQLINDTEQMNRFEEVPFALTFNVRVFNITNPDQVLQGGVPVVKEIGPYVYTSRQLRVIEEMNEDNITYRRMDLMEFDEQASYPYTTDDRLTIVNVPYHGILQTAERMFPNLMGAMAAALNGIFGENNGPIMTVRVGDLLFDGIPICKNPGIIGGIACMQIRSLAANVRNIEEKDDGSLEFTLLRYKNENPSHQYVVNRGTVDALKLGIISSYNGSAYLGNWNQDTEAEEFETNVCNKIRGTDSGVFPPFVNRSESIYALNMDICRSVELRYEGDTSYEGIPAARFAANEWLLDNNEGCYCLNTTTGITAENGCLLHGAMELYSCVGAFLVLTYPHFLFADFRYRNGIIGVSPSEDEHKIFVELEPRTGTVVRGMKRAQFNIFMRQITSIPATQNLRTTLTPLVWVEEGMSLPDEYVDMLKTRLLQRLRLVDILIPVIIAVCCLVVVIGVAILIRSRSVRKKGDVTNGRESIRPAT</sequence>
<evidence type="ECO:0000256" key="5">
    <source>
        <dbReference type="ARBA" id="ARBA00022692"/>
    </source>
</evidence>
<dbReference type="GO" id="GO:0005737">
    <property type="term" value="C:cytoplasm"/>
    <property type="evidence" value="ECO:0007669"/>
    <property type="project" value="TreeGrafter"/>
</dbReference>
<name>A0A8B8IU39_VANTA</name>
<keyword evidence="10" id="KW-0675">Receptor</keyword>
<evidence type="ECO:0000256" key="1">
    <source>
        <dbReference type="ARBA" id="ARBA00004236"/>
    </source>
</evidence>
<reference evidence="15" key="1">
    <citation type="submission" date="2025-08" db="UniProtKB">
        <authorList>
            <consortium name="RefSeq"/>
        </authorList>
    </citation>
    <scope>IDENTIFICATION</scope>
    <source>
        <tissue evidence="15">Whole body</tissue>
    </source>
</reference>
<comment type="similarity">
    <text evidence="2">Belongs to the CD36 family.</text>
</comment>
<feature type="transmembrane region" description="Helical" evidence="13">
    <location>
        <begin position="7"/>
        <end position="29"/>
    </location>
</feature>
<gene>
    <name evidence="15" type="primary">LOC113404110</name>
</gene>
<keyword evidence="8 13" id="KW-0472">Membrane</keyword>
<dbReference type="OrthoDB" id="195015at2759"/>
<evidence type="ECO:0000256" key="11">
    <source>
        <dbReference type="ARBA" id="ARBA00023180"/>
    </source>
</evidence>
<dbReference type="OMA" id="QYRQKDN"/>
<feature type="transmembrane region" description="Helical" evidence="13">
    <location>
        <begin position="473"/>
        <end position="494"/>
    </location>
</feature>
<dbReference type="GO" id="GO:0005886">
    <property type="term" value="C:plasma membrane"/>
    <property type="evidence" value="ECO:0007669"/>
    <property type="project" value="UniProtKB-SubCell"/>
</dbReference>
<evidence type="ECO:0000313" key="14">
    <source>
        <dbReference type="Proteomes" id="UP001652626"/>
    </source>
</evidence>
<evidence type="ECO:0000256" key="9">
    <source>
        <dbReference type="ARBA" id="ARBA00023157"/>
    </source>
</evidence>
<dbReference type="AlphaFoldDB" id="A0A8B8IU39"/>
<dbReference type="Pfam" id="PF01130">
    <property type="entry name" value="CD36"/>
    <property type="match status" value="1"/>
</dbReference>
<comment type="subcellular location">
    <subcellularLocation>
        <location evidence="1">Cell membrane</location>
    </subcellularLocation>
</comment>
<keyword evidence="5 13" id="KW-0812">Transmembrane</keyword>
<keyword evidence="3" id="KW-1003">Cell membrane</keyword>
<dbReference type="GO" id="GO:0005044">
    <property type="term" value="F:scavenger receptor activity"/>
    <property type="evidence" value="ECO:0007669"/>
    <property type="project" value="TreeGrafter"/>
</dbReference>
<dbReference type="RefSeq" id="XP_026500665.1">
    <property type="nucleotide sequence ID" value="XM_026644880.2"/>
</dbReference>
<evidence type="ECO:0000256" key="8">
    <source>
        <dbReference type="ARBA" id="ARBA00023136"/>
    </source>
</evidence>
<keyword evidence="6" id="KW-0552">Olfaction</keyword>
<evidence type="ECO:0000256" key="12">
    <source>
        <dbReference type="ARBA" id="ARBA00040645"/>
    </source>
</evidence>
<keyword evidence="7 13" id="KW-1133">Transmembrane helix</keyword>
<dbReference type="PANTHER" id="PTHR11923">
    <property type="entry name" value="SCAVENGER RECEPTOR CLASS B TYPE-1 SR-B1"/>
    <property type="match status" value="1"/>
</dbReference>
<accession>A0A8B8IU39</accession>
<keyword evidence="9" id="KW-1015">Disulfide bond</keyword>
<dbReference type="PANTHER" id="PTHR11923:SF109">
    <property type="entry name" value="SENSORY NEURON MEMBRANE PROTEIN 2"/>
    <property type="match status" value="1"/>
</dbReference>
<keyword evidence="11" id="KW-0325">Glycoprotein</keyword>
<evidence type="ECO:0000313" key="15">
    <source>
        <dbReference type="RefSeq" id="XP_026500665.1"/>
    </source>
</evidence>
<evidence type="ECO:0000256" key="7">
    <source>
        <dbReference type="ARBA" id="ARBA00022989"/>
    </source>
</evidence>
<organism evidence="14 15">
    <name type="scientific">Vanessa tameamea</name>
    <name type="common">Kamehameha butterfly</name>
    <dbReference type="NCBI Taxonomy" id="334116"/>
    <lineage>
        <taxon>Eukaryota</taxon>
        <taxon>Metazoa</taxon>
        <taxon>Ecdysozoa</taxon>
        <taxon>Arthropoda</taxon>
        <taxon>Hexapoda</taxon>
        <taxon>Insecta</taxon>
        <taxon>Pterygota</taxon>
        <taxon>Neoptera</taxon>
        <taxon>Endopterygota</taxon>
        <taxon>Lepidoptera</taxon>
        <taxon>Glossata</taxon>
        <taxon>Ditrysia</taxon>
        <taxon>Papilionoidea</taxon>
        <taxon>Nymphalidae</taxon>
        <taxon>Nymphalinae</taxon>
        <taxon>Vanessa</taxon>
    </lineage>
</organism>
<protein>
    <recommendedName>
        <fullName evidence="12">Sensory neuron membrane protein 2</fullName>
    </recommendedName>
</protein>
<proteinExistence type="inferred from homology"/>
<evidence type="ECO:0000256" key="10">
    <source>
        <dbReference type="ARBA" id="ARBA00023170"/>
    </source>
</evidence>
<dbReference type="CTD" id="38868"/>
<evidence type="ECO:0000256" key="13">
    <source>
        <dbReference type="SAM" id="Phobius"/>
    </source>
</evidence>
<keyword evidence="4" id="KW-0716">Sensory transduction</keyword>
<dbReference type="InterPro" id="IPR002159">
    <property type="entry name" value="CD36_fam"/>
</dbReference>
<evidence type="ECO:0000256" key="4">
    <source>
        <dbReference type="ARBA" id="ARBA00022606"/>
    </source>
</evidence>
<dbReference type="Proteomes" id="UP001652626">
    <property type="component" value="Chromosome Z"/>
</dbReference>
<evidence type="ECO:0000256" key="3">
    <source>
        <dbReference type="ARBA" id="ARBA00022475"/>
    </source>
</evidence>